<dbReference type="AlphaFoldDB" id="A0A1I1VHV1"/>
<keyword evidence="3" id="KW-1185">Reference proteome</keyword>
<evidence type="ECO:0000313" key="3">
    <source>
        <dbReference type="Proteomes" id="UP000199517"/>
    </source>
</evidence>
<evidence type="ECO:0000256" key="1">
    <source>
        <dbReference type="SAM" id="MobiDB-lite"/>
    </source>
</evidence>
<protein>
    <submittedName>
        <fullName evidence="2">Uncharacterized protein</fullName>
    </submittedName>
</protein>
<dbReference type="Proteomes" id="UP000199517">
    <property type="component" value="Unassembled WGS sequence"/>
</dbReference>
<reference evidence="3" key="1">
    <citation type="submission" date="2016-10" db="EMBL/GenBank/DDBJ databases">
        <authorList>
            <person name="Varghese N."/>
            <person name="Submissions S."/>
        </authorList>
    </citation>
    <scope>NUCLEOTIDE SEQUENCE [LARGE SCALE GENOMIC DNA]</scope>
    <source>
        <strain evidence="3">DSM 7481</strain>
    </source>
</reference>
<organism evidence="2 3">
    <name type="scientific">Paracidovorax konjaci</name>
    <dbReference type="NCBI Taxonomy" id="32040"/>
    <lineage>
        <taxon>Bacteria</taxon>
        <taxon>Pseudomonadati</taxon>
        <taxon>Pseudomonadota</taxon>
        <taxon>Betaproteobacteria</taxon>
        <taxon>Burkholderiales</taxon>
        <taxon>Comamonadaceae</taxon>
        <taxon>Paracidovorax</taxon>
    </lineage>
</organism>
<proteinExistence type="predicted"/>
<dbReference type="EMBL" id="FOMQ01000006">
    <property type="protein sequence ID" value="SFD82484.1"/>
    <property type="molecule type" value="Genomic_DNA"/>
</dbReference>
<evidence type="ECO:0000313" key="2">
    <source>
        <dbReference type="EMBL" id="SFD82484.1"/>
    </source>
</evidence>
<feature type="region of interest" description="Disordered" evidence="1">
    <location>
        <begin position="20"/>
        <end position="102"/>
    </location>
</feature>
<accession>A0A1I1VHV1</accession>
<sequence>MTSVSRISTLARILGAPTADSLSGGVARVAPVKPRHSASTQPTLPGTERRTSNAASMAPRADFGLLAGVPLRKPREATPASALTPPGTFAQRPTMSHPSRAPGSLLAPHAYIQPLRTARASAEALLAARSGTLLRHPEARRAAA</sequence>
<dbReference type="OrthoDB" id="9849510at2"/>
<gene>
    <name evidence="2" type="ORF">SAMN04489710_106331</name>
</gene>
<dbReference type="RefSeq" id="WP_139225698.1">
    <property type="nucleotide sequence ID" value="NZ_FOMQ01000006.1"/>
</dbReference>
<name>A0A1I1VHV1_9BURK</name>